<accession>A0A7W2ELA0</accession>
<keyword evidence="5" id="KW-0732">Signal</keyword>
<dbReference type="Pfam" id="PF00753">
    <property type="entry name" value="Lactamase_B"/>
    <property type="match status" value="1"/>
</dbReference>
<dbReference type="InterPro" id="IPR051013">
    <property type="entry name" value="MBL_superfamily_lactonases"/>
</dbReference>
<evidence type="ECO:0000256" key="3">
    <source>
        <dbReference type="ARBA" id="ARBA00022801"/>
    </source>
</evidence>
<dbReference type="SUPFAM" id="SSF56281">
    <property type="entry name" value="Metallo-hydrolase/oxidoreductase"/>
    <property type="match status" value="1"/>
</dbReference>
<proteinExistence type="inferred from homology"/>
<protein>
    <submittedName>
        <fullName evidence="7">N-acyl homoserine lactonase family protein</fullName>
    </submittedName>
</protein>
<dbReference type="AlphaFoldDB" id="A0A7W2ELA0"/>
<evidence type="ECO:0000313" key="8">
    <source>
        <dbReference type="Proteomes" id="UP000566711"/>
    </source>
</evidence>
<dbReference type="GO" id="GO:0016787">
    <property type="term" value="F:hydrolase activity"/>
    <property type="evidence" value="ECO:0007669"/>
    <property type="project" value="UniProtKB-KW"/>
</dbReference>
<evidence type="ECO:0000256" key="2">
    <source>
        <dbReference type="ARBA" id="ARBA00022723"/>
    </source>
</evidence>
<dbReference type="InterPro" id="IPR001279">
    <property type="entry name" value="Metallo-B-lactamas"/>
</dbReference>
<dbReference type="RefSeq" id="WP_182220122.1">
    <property type="nucleotide sequence ID" value="NZ_JACEZS010000023.1"/>
</dbReference>
<feature type="domain" description="Metallo-beta-lactamase" evidence="6">
    <location>
        <begin position="66"/>
        <end position="257"/>
    </location>
</feature>
<dbReference type="Proteomes" id="UP000566711">
    <property type="component" value="Unassembled WGS sequence"/>
</dbReference>
<evidence type="ECO:0000256" key="4">
    <source>
        <dbReference type="ARBA" id="ARBA00022833"/>
    </source>
</evidence>
<name>A0A7W2ELA0_9BURK</name>
<dbReference type="CDD" id="cd07729">
    <property type="entry name" value="AHL_lactonase_MBL-fold"/>
    <property type="match status" value="1"/>
</dbReference>
<dbReference type="PROSITE" id="PS51257">
    <property type="entry name" value="PROKAR_LIPOPROTEIN"/>
    <property type="match status" value="1"/>
</dbReference>
<sequence length="280" mass="30396">MLKAPFIAARLALASLAILVAGCSGMPAPRASGVERLYILNCGEGEAGDVSRWSPGVNVGQPMPFVDNCYLIKHAQGWMLWDTGVSDAIAALPDGLAPADPKAVHWRRPKTLAGQLAQLGVQPADIRYVAVSHAHPDHIGNVELFPQTMLLVQKAEYDWPGANNAPRFKPEHPVTTVEGDKDVFGDGSVTIIATPGHTPGHQSLLVKLPKTGALVLSGDAIHFKSNWDYRRVPSINVDKDKTLASMQRIADLLAQQHAQLWINHDQAQRDTLKMAPAYYE</sequence>
<comment type="caution">
    <text evidence="7">The sequence shown here is derived from an EMBL/GenBank/DDBJ whole genome shotgun (WGS) entry which is preliminary data.</text>
</comment>
<organism evidence="7 8">
    <name type="scientific">Rugamonas fusca</name>
    <dbReference type="NCBI Taxonomy" id="2758568"/>
    <lineage>
        <taxon>Bacteria</taxon>
        <taxon>Pseudomonadati</taxon>
        <taxon>Pseudomonadota</taxon>
        <taxon>Betaproteobacteria</taxon>
        <taxon>Burkholderiales</taxon>
        <taxon>Oxalobacteraceae</taxon>
        <taxon>Telluria group</taxon>
        <taxon>Rugamonas</taxon>
    </lineage>
</organism>
<comment type="similarity">
    <text evidence="1">Belongs to the metallo-beta-lactamase superfamily.</text>
</comment>
<evidence type="ECO:0000256" key="5">
    <source>
        <dbReference type="SAM" id="SignalP"/>
    </source>
</evidence>
<evidence type="ECO:0000259" key="6">
    <source>
        <dbReference type="SMART" id="SM00849"/>
    </source>
</evidence>
<dbReference type="InterPro" id="IPR036866">
    <property type="entry name" value="RibonucZ/Hydroxyglut_hydro"/>
</dbReference>
<evidence type="ECO:0000256" key="1">
    <source>
        <dbReference type="ARBA" id="ARBA00007749"/>
    </source>
</evidence>
<dbReference type="SMART" id="SM00849">
    <property type="entry name" value="Lactamase_B"/>
    <property type="match status" value="1"/>
</dbReference>
<dbReference type="PANTHER" id="PTHR42978">
    <property type="entry name" value="QUORUM-QUENCHING LACTONASE YTNP-RELATED-RELATED"/>
    <property type="match status" value="1"/>
</dbReference>
<feature type="signal peptide" evidence="5">
    <location>
        <begin position="1"/>
        <end position="20"/>
    </location>
</feature>
<keyword evidence="3" id="KW-0378">Hydrolase</keyword>
<evidence type="ECO:0000313" key="7">
    <source>
        <dbReference type="EMBL" id="MBA5607932.1"/>
    </source>
</evidence>
<feature type="chain" id="PRO_5031053262" evidence="5">
    <location>
        <begin position="21"/>
        <end position="280"/>
    </location>
</feature>
<keyword evidence="2" id="KW-0479">Metal-binding</keyword>
<reference evidence="7 8" key="1">
    <citation type="submission" date="2020-07" db="EMBL/GenBank/DDBJ databases">
        <title>Novel species isolated from subtropical streams in China.</title>
        <authorList>
            <person name="Lu H."/>
        </authorList>
    </citation>
    <scope>NUCLEOTIDE SEQUENCE [LARGE SCALE GENOMIC DNA]</scope>
    <source>
        <strain evidence="7 8">FT3S</strain>
    </source>
</reference>
<keyword evidence="4" id="KW-0862">Zinc</keyword>
<dbReference type="Gene3D" id="3.60.15.10">
    <property type="entry name" value="Ribonuclease Z/Hydroxyacylglutathione hydrolase-like"/>
    <property type="match status" value="1"/>
</dbReference>
<dbReference type="PANTHER" id="PTHR42978:SF3">
    <property type="entry name" value="BLR3078 PROTEIN"/>
    <property type="match status" value="1"/>
</dbReference>
<dbReference type="GO" id="GO:0046872">
    <property type="term" value="F:metal ion binding"/>
    <property type="evidence" value="ECO:0007669"/>
    <property type="project" value="UniProtKB-KW"/>
</dbReference>
<keyword evidence="8" id="KW-1185">Reference proteome</keyword>
<gene>
    <name evidence="7" type="ORF">H3H36_21475</name>
</gene>
<dbReference type="EMBL" id="JACEZS010000023">
    <property type="protein sequence ID" value="MBA5607932.1"/>
    <property type="molecule type" value="Genomic_DNA"/>
</dbReference>